<name>D3AG90_9FIRM</name>
<keyword evidence="2" id="KW-0812">Transmembrane</keyword>
<dbReference type="HOGENOM" id="CLU_3062334_0_0_9"/>
<evidence type="ECO:0000256" key="1">
    <source>
        <dbReference type="SAM" id="MobiDB-lite"/>
    </source>
</evidence>
<reference evidence="3 4" key="1">
    <citation type="submission" date="2010-01" db="EMBL/GenBank/DDBJ databases">
        <authorList>
            <person name="Weinstock G."/>
            <person name="Sodergren E."/>
            <person name="Clifton S."/>
            <person name="Fulton L."/>
            <person name="Fulton B."/>
            <person name="Courtney L."/>
            <person name="Fronick C."/>
            <person name="Harrison M."/>
            <person name="Strong C."/>
            <person name="Farmer C."/>
            <person name="Delahaunty K."/>
            <person name="Markovic C."/>
            <person name="Hall O."/>
            <person name="Minx P."/>
            <person name="Tomlinson C."/>
            <person name="Mitreva M."/>
            <person name="Nelson J."/>
            <person name="Hou S."/>
            <person name="Wollam A."/>
            <person name="Pepin K.H."/>
            <person name="Johnson M."/>
            <person name="Bhonagiri V."/>
            <person name="Nash W.E."/>
            <person name="Warren W."/>
            <person name="Chinwalla A."/>
            <person name="Mardis E.R."/>
            <person name="Wilson R.K."/>
        </authorList>
    </citation>
    <scope>NUCLEOTIDE SEQUENCE [LARGE SCALE GENOMIC DNA]</scope>
    <source>
        <strain evidence="3 4">DSM 13479</strain>
    </source>
</reference>
<evidence type="ECO:0000313" key="4">
    <source>
        <dbReference type="Proteomes" id="UP000004968"/>
    </source>
</evidence>
<keyword evidence="2" id="KW-1133">Transmembrane helix</keyword>
<dbReference type="AlphaFoldDB" id="D3AG90"/>
<evidence type="ECO:0000313" key="3">
    <source>
        <dbReference type="EMBL" id="EFC99203.1"/>
    </source>
</evidence>
<proteinExistence type="predicted"/>
<protein>
    <submittedName>
        <fullName evidence="3">Uncharacterized protein</fullName>
    </submittedName>
</protein>
<feature type="transmembrane region" description="Helical" evidence="2">
    <location>
        <begin position="28"/>
        <end position="47"/>
    </location>
</feature>
<sequence>MICSEENTAGDSKAETRRRESKKRLLSLFLRKAGFPACNFLTFVVYLKNFIKQ</sequence>
<dbReference type="Proteomes" id="UP000004968">
    <property type="component" value="Unassembled WGS sequence"/>
</dbReference>
<dbReference type="EMBL" id="ACIO01000207">
    <property type="protein sequence ID" value="EFC99203.1"/>
    <property type="molecule type" value="Genomic_DNA"/>
</dbReference>
<feature type="region of interest" description="Disordered" evidence="1">
    <location>
        <begin position="1"/>
        <end position="20"/>
    </location>
</feature>
<feature type="compositionally biased region" description="Polar residues" evidence="1">
    <location>
        <begin position="1"/>
        <end position="10"/>
    </location>
</feature>
<evidence type="ECO:0000256" key="2">
    <source>
        <dbReference type="SAM" id="Phobius"/>
    </source>
</evidence>
<organism evidence="3 4">
    <name type="scientific">Hungatella hathewayi DSM 13479</name>
    <dbReference type="NCBI Taxonomy" id="566550"/>
    <lineage>
        <taxon>Bacteria</taxon>
        <taxon>Bacillati</taxon>
        <taxon>Bacillota</taxon>
        <taxon>Clostridia</taxon>
        <taxon>Lachnospirales</taxon>
        <taxon>Lachnospiraceae</taxon>
        <taxon>Hungatella</taxon>
    </lineage>
</organism>
<accession>D3AG90</accession>
<comment type="caution">
    <text evidence="3">The sequence shown here is derived from an EMBL/GenBank/DDBJ whole genome shotgun (WGS) entry which is preliminary data.</text>
</comment>
<gene>
    <name evidence="3" type="ORF">CLOSTHATH_02626</name>
</gene>
<keyword evidence="2" id="KW-0472">Membrane</keyword>